<dbReference type="Proteomes" id="UP000018817">
    <property type="component" value="Unassembled WGS sequence"/>
</dbReference>
<dbReference type="Gene3D" id="2.170.270.10">
    <property type="entry name" value="SET domain"/>
    <property type="match status" value="1"/>
</dbReference>
<protein>
    <recommendedName>
        <fullName evidence="9">AWS domain-containing protein</fullName>
    </recommendedName>
</protein>
<dbReference type="InterPro" id="IPR046341">
    <property type="entry name" value="SET_dom_sf"/>
</dbReference>
<evidence type="ECO:0000256" key="8">
    <source>
        <dbReference type="SAM" id="MobiDB-lite"/>
    </source>
</evidence>
<feature type="region of interest" description="Disordered" evidence="8">
    <location>
        <begin position="1"/>
        <end position="24"/>
    </location>
</feature>
<dbReference type="SUPFAM" id="SSF82199">
    <property type="entry name" value="SET domain"/>
    <property type="match status" value="1"/>
</dbReference>
<keyword evidence="6" id="KW-0949">S-adenosyl-L-methionine</keyword>
<gene>
    <name evidence="10" type="ORF">PPTG_06890</name>
</gene>
<evidence type="ECO:0000259" key="9">
    <source>
        <dbReference type="PROSITE" id="PS51215"/>
    </source>
</evidence>
<dbReference type="STRING" id="761204.W2QTQ8"/>
<comment type="subcellular location">
    <subcellularLocation>
        <location evidence="2">Chromosome</location>
    </subcellularLocation>
    <subcellularLocation>
        <location evidence="1">Nucleus</location>
    </subcellularLocation>
</comment>
<dbReference type="PROSITE" id="PS51215">
    <property type="entry name" value="AWS"/>
    <property type="match status" value="1"/>
</dbReference>
<reference evidence="11" key="1">
    <citation type="submission" date="2011-12" db="EMBL/GenBank/DDBJ databases">
        <authorList>
            <consortium name="The Broad Institute Genome Sequencing Platform"/>
            <person name="Russ C."/>
            <person name="Tyler B."/>
            <person name="Panabieres F."/>
            <person name="Shan W."/>
            <person name="Tripathy S."/>
            <person name="Grunwald N."/>
            <person name="Machado M."/>
            <person name="Young S.K."/>
            <person name="Zeng Q."/>
            <person name="Gargeya S."/>
            <person name="Fitzgerald M."/>
            <person name="Haas B."/>
            <person name="Abouelleil A."/>
            <person name="Alvarado L."/>
            <person name="Arachchi H.M."/>
            <person name="Berlin A."/>
            <person name="Chapman S.B."/>
            <person name="Gearin G."/>
            <person name="Goldberg J."/>
            <person name="Griggs A."/>
            <person name="Gujja S."/>
            <person name="Hansen M."/>
            <person name="Heiman D."/>
            <person name="Howarth C."/>
            <person name="Larimer J."/>
            <person name="Lui A."/>
            <person name="MacDonald P.J.P."/>
            <person name="McCowen C."/>
            <person name="Montmayeur A."/>
            <person name="Murphy C."/>
            <person name="Neiman D."/>
            <person name="Pearson M."/>
            <person name="Priest M."/>
            <person name="Roberts A."/>
            <person name="Saif S."/>
            <person name="Shea T."/>
            <person name="Sisk P."/>
            <person name="Stolte C."/>
            <person name="Sykes S."/>
            <person name="Wortman J."/>
            <person name="Nusbaum C."/>
            <person name="Birren B."/>
        </authorList>
    </citation>
    <scope>NUCLEOTIDE SEQUENCE [LARGE SCALE GENOMIC DNA]</scope>
    <source>
        <strain evidence="11">INRA-310</strain>
    </source>
</reference>
<feature type="domain" description="AWS" evidence="9">
    <location>
        <begin position="58"/>
        <end position="108"/>
    </location>
</feature>
<evidence type="ECO:0000256" key="7">
    <source>
        <dbReference type="ARBA" id="ARBA00023242"/>
    </source>
</evidence>
<evidence type="ECO:0000313" key="10">
    <source>
        <dbReference type="EMBL" id="ETN15660.1"/>
    </source>
</evidence>
<evidence type="ECO:0000256" key="4">
    <source>
        <dbReference type="ARBA" id="ARBA00022603"/>
    </source>
</evidence>
<keyword evidence="3" id="KW-0158">Chromosome</keyword>
<dbReference type="InterPro" id="IPR006560">
    <property type="entry name" value="AWS_dom"/>
</dbReference>
<dbReference type="InterPro" id="IPR050777">
    <property type="entry name" value="SET2_Histone-Lys_MeTrsfase"/>
</dbReference>
<dbReference type="Pfam" id="PF17907">
    <property type="entry name" value="AWS"/>
    <property type="match status" value="1"/>
</dbReference>
<evidence type="ECO:0000256" key="3">
    <source>
        <dbReference type="ARBA" id="ARBA00022454"/>
    </source>
</evidence>
<dbReference type="GeneID" id="20176819"/>
<keyword evidence="7" id="KW-0539">Nucleus</keyword>
<dbReference type="PANTHER" id="PTHR22884">
    <property type="entry name" value="SET DOMAIN PROTEINS"/>
    <property type="match status" value="1"/>
</dbReference>
<dbReference type="Pfam" id="PF00856">
    <property type="entry name" value="SET"/>
    <property type="match status" value="1"/>
</dbReference>
<reference evidence="10 11" key="2">
    <citation type="submission" date="2013-11" db="EMBL/GenBank/DDBJ databases">
        <title>The Genome Sequence of Phytophthora parasitica INRA-310.</title>
        <authorList>
            <consortium name="The Broad Institute Genomics Platform"/>
            <person name="Russ C."/>
            <person name="Tyler B."/>
            <person name="Panabieres F."/>
            <person name="Shan W."/>
            <person name="Tripathy S."/>
            <person name="Grunwald N."/>
            <person name="Machado M."/>
            <person name="Johnson C.S."/>
            <person name="Arredondo F."/>
            <person name="Hong C."/>
            <person name="Coffey M."/>
            <person name="Young S.K."/>
            <person name="Zeng Q."/>
            <person name="Gargeya S."/>
            <person name="Fitzgerald M."/>
            <person name="Abouelleil A."/>
            <person name="Alvarado L."/>
            <person name="Chapman S.B."/>
            <person name="Gainer-Dewar J."/>
            <person name="Goldberg J."/>
            <person name="Griggs A."/>
            <person name="Gujja S."/>
            <person name="Hansen M."/>
            <person name="Howarth C."/>
            <person name="Imamovic A."/>
            <person name="Ireland A."/>
            <person name="Larimer J."/>
            <person name="McCowan C."/>
            <person name="Murphy C."/>
            <person name="Pearson M."/>
            <person name="Poon T.W."/>
            <person name="Priest M."/>
            <person name="Roberts A."/>
            <person name="Saif S."/>
            <person name="Shea T."/>
            <person name="Sykes S."/>
            <person name="Wortman J."/>
            <person name="Nusbaum C."/>
            <person name="Birren B."/>
        </authorList>
    </citation>
    <scope>NUCLEOTIDE SEQUENCE [LARGE SCALE GENOMIC DNA]</scope>
    <source>
        <strain evidence="10 11">INRA-310</strain>
    </source>
</reference>
<keyword evidence="5" id="KW-0808">Transferase</keyword>
<dbReference type="OrthoDB" id="89186at2759"/>
<dbReference type="GO" id="GO:0032259">
    <property type="term" value="P:methylation"/>
    <property type="evidence" value="ECO:0007669"/>
    <property type="project" value="UniProtKB-KW"/>
</dbReference>
<proteinExistence type="predicted"/>
<evidence type="ECO:0000256" key="6">
    <source>
        <dbReference type="ARBA" id="ARBA00022691"/>
    </source>
</evidence>
<dbReference type="RefSeq" id="XP_008899185.1">
    <property type="nucleotide sequence ID" value="XM_008900937.1"/>
</dbReference>
<keyword evidence="4" id="KW-0489">Methyltransferase</keyword>
<dbReference type="AlphaFoldDB" id="W2QTQ8"/>
<dbReference type="GO" id="GO:0005694">
    <property type="term" value="C:chromosome"/>
    <property type="evidence" value="ECO:0007669"/>
    <property type="project" value="UniProtKB-SubCell"/>
</dbReference>
<dbReference type="GO" id="GO:0042054">
    <property type="term" value="F:histone methyltransferase activity"/>
    <property type="evidence" value="ECO:0007669"/>
    <property type="project" value="InterPro"/>
</dbReference>
<organism evidence="10 11">
    <name type="scientific">Phytophthora nicotianae (strain INRA-310)</name>
    <name type="common">Phytophthora parasitica</name>
    <dbReference type="NCBI Taxonomy" id="761204"/>
    <lineage>
        <taxon>Eukaryota</taxon>
        <taxon>Sar</taxon>
        <taxon>Stramenopiles</taxon>
        <taxon>Oomycota</taxon>
        <taxon>Peronosporomycetes</taxon>
        <taxon>Peronosporales</taxon>
        <taxon>Peronosporaceae</taxon>
        <taxon>Phytophthora</taxon>
    </lineage>
</organism>
<feature type="compositionally biased region" description="Basic and acidic residues" evidence="8">
    <location>
        <begin position="1"/>
        <end position="13"/>
    </location>
</feature>
<dbReference type="GO" id="GO:0005634">
    <property type="term" value="C:nucleus"/>
    <property type="evidence" value="ECO:0007669"/>
    <property type="project" value="UniProtKB-SubCell"/>
</dbReference>
<sequence>MPRQQSKMDRFLARTEPPPNTSTSDGVLDLYVKCALTEYESIDQNKVFIRTKRVLNKDEIPECKCNRGEDWTEVCGIGCENRSMQVECVRGKCVTEGPCSNQQMQNGSIALLSVKKLHDKGISLFASQPILPGAFVCQYTGEIIESSTYSRRDKEFKGSTNYYGMSLTKGEVIDARACGGIARLANHS</sequence>
<accession>W2QTQ8</accession>
<dbReference type="InterPro" id="IPR001214">
    <property type="entry name" value="SET_dom"/>
</dbReference>
<evidence type="ECO:0000256" key="1">
    <source>
        <dbReference type="ARBA" id="ARBA00004123"/>
    </source>
</evidence>
<evidence type="ECO:0000313" key="11">
    <source>
        <dbReference type="Proteomes" id="UP000018817"/>
    </source>
</evidence>
<dbReference type="VEuPathDB" id="FungiDB:PPTG_06890"/>
<dbReference type="EMBL" id="KI669570">
    <property type="protein sequence ID" value="ETN15660.1"/>
    <property type="molecule type" value="Genomic_DNA"/>
</dbReference>
<name>W2QTQ8_PHYN3</name>
<evidence type="ECO:0000256" key="5">
    <source>
        <dbReference type="ARBA" id="ARBA00022679"/>
    </source>
</evidence>
<evidence type="ECO:0000256" key="2">
    <source>
        <dbReference type="ARBA" id="ARBA00004286"/>
    </source>
</evidence>